<keyword evidence="3 5" id="KW-0378">Hydrolase</keyword>
<dbReference type="Pfam" id="PF00082">
    <property type="entry name" value="Peptidase_S8"/>
    <property type="match status" value="1"/>
</dbReference>
<organism evidence="8 9">
    <name type="scientific">Abyssibacter profundi</name>
    <dbReference type="NCBI Taxonomy" id="2182787"/>
    <lineage>
        <taxon>Bacteria</taxon>
        <taxon>Pseudomonadati</taxon>
        <taxon>Pseudomonadota</taxon>
        <taxon>Gammaproteobacteria</taxon>
        <taxon>Chromatiales</taxon>
        <taxon>Oceanococcaceae</taxon>
        <taxon>Abyssibacter</taxon>
    </lineage>
</organism>
<dbReference type="AlphaFoldDB" id="A0A363UMF7"/>
<keyword evidence="9" id="KW-1185">Reference proteome</keyword>
<keyword evidence="2 5" id="KW-0645">Protease</keyword>
<evidence type="ECO:0000313" key="8">
    <source>
        <dbReference type="EMBL" id="PWN56616.1"/>
    </source>
</evidence>
<dbReference type="InterPro" id="IPR000209">
    <property type="entry name" value="Peptidase_S8/S53_dom"/>
</dbReference>
<dbReference type="PANTHER" id="PTHR43806:SF58">
    <property type="entry name" value="ALKALINE PROTEASE 1-RELATED"/>
    <property type="match status" value="1"/>
</dbReference>
<dbReference type="PROSITE" id="PS50093">
    <property type="entry name" value="PKD"/>
    <property type="match status" value="1"/>
</dbReference>
<sequence length="640" mass="65641">MAWSDSPRMAKSLGLRVPRIRSAITQGALLVRHRLGFRFVLAAASAGLISACSQAPDTTAIETAGDAVTTDTQLAERADAIADQYIVRLYQPELALDVRSLAESLLEQAGGGTLLHSYDTVLYGFSAKMPADVAGTLAALPAVRSVEPDQLVVATATQSSPVWGLDRVDQRNLPLDSSYSYPNAAGNGVHIYVIDTGINADHTEFSGRVGQGRNFVSSGVIFAPDPDDWDDCEGHGTHVAGTTAGTQYGIAKQATVHAVRVLDCLGTGSGSDIIAGMEWVADNAELPAVVNMSLGTLNGRSQAQEDAARGLYDAGILPVVAAGNDSTDACNTSPAAEPTAVTVGATDIDDGQASYSNFGSCLDLYAPGSNIVSASASNNTGTATLSGTSMASPHVAGAAAILLGLDPNLTPAQLTSALLADTTPGVVVGANTASPNKLLYVDNAGGSTPVDQPPAASFSVDCTDLDCSFDASTSTDDNGIASYAWTLGDGSQATGVAPVHSYAAAGDYDVTLTVTDSIGQTDALTQTVTVSDGTAGCNGCTVYTGTLSGTNDENIHPEGGFQWAGGTLTGVLEGPGNADFDLELQRYSTSFLFSGWQRVASSTTATSDESISYNASSGEYRWVVLSYSGSGDYVLTATPQ</sequence>
<accession>A0A363UMF7</accession>
<evidence type="ECO:0000256" key="2">
    <source>
        <dbReference type="ARBA" id="ARBA00022670"/>
    </source>
</evidence>
<evidence type="ECO:0000256" key="4">
    <source>
        <dbReference type="ARBA" id="ARBA00022825"/>
    </source>
</evidence>
<dbReference type="PRINTS" id="PR00723">
    <property type="entry name" value="SUBTILISIN"/>
</dbReference>
<dbReference type="InterPro" id="IPR013783">
    <property type="entry name" value="Ig-like_fold"/>
</dbReference>
<dbReference type="PROSITE" id="PS51892">
    <property type="entry name" value="SUBTILASE"/>
    <property type="match status" value="1"/>
</dbReference>
<evidence type="ECO:0000256" key="6">
    <source>
        <dbReference type="RuleBase" id="RU003355"/>
    </source>
</evidence>
<dbReference type="Gene3D" id="2.60.40.10">
    <property type="entry name" value="Immunoglobulins"/>
    <property type="match status" value="1"/>
</dbReference>
<dbReference type="GO" id="GO:0004252">
    <property type="term" value="F:serine-type endopeptidase activity"/>
    <property type="evidence" value="ECO:0007669"/>
    <property type="project" value="UniProtKB-UniRule"/>
</dbReference>
<dbReference type="InterPro" id="IPR015500">
    <property type="entry name" value="Peptidase_S8_subtilisin-rel"/>
</dbReference>
<evidence type="ECO:0000313" key="9">
    <source>
        <dbReference type="Proteomes" id="UP000251800"/>
    </source>
</evidence>
<dbReference type="InterPro" id="IPR037045">
    <property type="entry name" value="S8pro/Inhibitor_I9_sf"/>
</dbReference>
<dbReference type="PROSITE" id="PS00138">
    <property type="entry name" value="SUBTILASE_SER"/>
    <property type="match status" value="1"/>
</dbReference>
<evidence type="ECO:0000256" key="1">
    <source>
        <dbReference type="ARBA" id="ARBA00011073"/>
    </source>
</evidence>
<feature type="active site" description="Charge relay system" evidence="5">
    <location>
        <position position="235"/>
    </location>
</feature>
<dbReference type="InterPro" id="IPR000601">
    <property type="entry name" value="PKD_dom"/>
</dbReference>
<dbReference type="Pfam" id="PF05922">
    <property type="entry name" value="Inhibitor_I9"/>
    <property type="match status" value="1"/>
</dbReference>
<dbReference type="InterPro" id="IPR022409">
    <property type="entry name" value="PKD/Chitinase_dom"/>
</dbReference>
<dbReference type="PANTHER" id="PTHR43806">
    <property type="entry name" value="PEPTIDASE S8"/>
    <property type="match status" value="1"/>
</dbReference>
<dbReference type="FunFam" id="3.40.50.200:FF:000014">
    <property type="entry name" value="Proteinase K"/>
    <property type="match status" value="1"/>
</dbReference>
<dbReference type="CDD" id="cd00146">
    <property type="entry name" value="PKD"/>
    <property type="match status" value="1"/>
</dbReference>
<feature type="active site" description="Charge relay system" evidence="5">
    <location>
        <position position="195"/>
    </location>
</feature>
<dbReference type="InterPro" id="IPR023828">
    <property type="entry name" value="Peptidase_S8_Ser-AS"/>
</dbReference>
<feature type="domain" description="PKD" evidence="7">
    <location>
        <begin position="465"/>
        <end position="530"/>
    </location>
</feature>
<dbReference type="SUPFAM" id="SSF49299">
    <property type="entry name" value="PKD domain"/>
    <property type="match status" value="1"/>
</dbReference>
<dbReference type="InterPro" id="IPR023827">
    <property type="entry name" value="Peptidase_S8_Asp-AS"/>
</dbReference>
<dbReference type="Gene3D" id="3.40.50.200">
    <property type="entry name" value="Peptidase S8/S53 domain"/>
    <property type="match status" value="1"/>
</dbReference>
<dbReference type="InterPro" id="IPR036852">
    <property type="entry name" value="Peptidase_S8/S53_dom_sf"/>
</dbReference>
<comment type="caution">
    <text evidence="8">The sequence shown here is derived from an EMBL/GenBank/DDBJ whole genome shotgun (WGS) entry which is preliminary data.</text>
</comment>
<dbReference type="EMBL" id="QEQK01000005">
    <property type="protein sequence ID" value="PWN56616.1"/>
    <property type="molecule type" value="Genomic_DNA"/>
</dbReference>
<dbReference type="InterPro" id="IPR050131">
    <property type="entry name" value="Peptidase_S8_subtilisin-like"/>
</dbReference>
<dbReference type="GO" id="GO:0006508">
    <property type="term" value="P:proteolysis"/>
    <property type="evidence" value="ECO:0007669"/>
    <property type="project" value="UniProtKB-KW"/>
</dbReference>
<keyword evidence="4 5" id="KW-0720">Serine protease</keyword>
<dbReference type="Gene3D" id="2.60.120.380">
    <property type="match status" value="1"/>
</dbReference>
<dbReference type="InterPro" id="IPR035986">
    <property type="entry name" value="PKD_dom_sf"/>
</dbReference>
<dbReference type="InterPro" id="IPR034193">
    <property type="entry name" value="PCSK9_ProteinaseK-like"/>
</dbReference>
<evidence type="ECO:0000259" key="7">
    <source>
        <dbReference type="PROSITE" id="PS50093"/>
    </source>
</evidence>
<proteinExistence type="inferred from homology"/>
<name>A0A363UMF7_9GAMM</name>
<reference evidence="8 9" key="1">
    <citation type="submission" date="2018-05" db="EMBL/GenBank/DDBJ databases">
        <title>Abyssibacter profundi OUC007T gen. nov., sp. nov, a marine bacterium isolated from seawater of the Mariana Trench.</title>
        <authorList>
            <person name="Zhou S."/>
        </authorList>
    </citation>
    <scope>NUCLEOTIDE SEQUENCE [LARGE SCALE GENOMIC DNA]</scope>
    <source>
        <strain evidence="8 9">OUC007</strain>
    </source>
</reference>
<dbReference type="SMART" id="SM00089">
    <property type="entry name" value="PKD"/>
    <property type="match status" value="1"/>
</dbReference>
<feature type="active site" description="Charge relay system" evidence="5">
    <location>
        <position position="389"/>
    </location>
</feature>
<dbReference type="Gene3D" id="3.30.70.80">
    <property type="entry name" value="Peptidase S8 propeptide/proteinase inhibitor I9"/>
    <property type="match status" value="1"/>
</dbReference>
<gene>
    <name evidence="8" type="ORF">DEH80_07315</name>
</gene>
<dbReference type="GO" id="GO:0005615">
    <property type="term" value="C:extracellular space"/>
    <property type="evidence" value="ECO:0007669"/>
    <property type="project" value="TreeGrafter"/>
</dbReference>
<evidence type="ECO:0000256" key="3">
    <source>
        <dbReference type="ARBA" id="ARBA00022801"/>
    </source>
</evidence>
<evidence type="ECO:0000256" key="5">
    <source>
        <dbReference type="PROSITE-ProRule" id="PRU01240"/>
    </source>
</evidence>
<dbReference type="PROSITE" id="PS00136">
    <property type="entry name" value="SUBTILASE_ASP"/>
    <property type="match status" value="1"/>
</dbReference>
<dbReference type="CDD" id="cd04077">
    <property type="entry name" value="Peptidases_S8_PCSK9_ProteinaseK_like"/>
    <property type="match status" value="1"/>
</dbReference>
<dbReference type="SUPFAM" id="SSF54897">
    <property type="entry name" value="Protease propeptides/inhibitors"/>
    <property type="match status" value="1"/>
</dbReference>
<dbReference type="Pfam" id="PF18911">
    <property type="entry name" value="PKD_4"/>
    <property type="match status" value="1"/>
</dbReference>
<protein>
    <submittedName>
        <fullName evidence="8">Subtilisin</fullName>
    </submittedName>
</protein>
<dbReference type="OrthoDB" id="9805159at2"/>
<dbReference type="Proteomes" id="UP000251800">
    <property type="component" value="Unassembled WGS sequence"/>
</dbReference>
<dbReference type="InterPro" id="IPR010259">
    <property type="entry name" value="S8pro/Inhibitor_I9"/>
</dbReference>
<dbReference type="SUPFAM" id="SSF52743">
    <property type="entry name" value="Subtilisin-like"/>
    <property type="match status" value="1"/>
</dbReference>
<comment type="similarity">
    <text evidence="1 5 6">Belongs to the peptidase S8 family.</text>
</comment>